<reference evidence="3" key="2">
    <citation type="submission" date="2025-08" db="UniProtKB">
        <authorList>
            <consortium name="Ensembl"/>
        </authorList>
    </citation>
    <scope>IDENTIFICATION</scope>
</reference>
<dbReference type="GeneTree" id="ENSGT00940000157964"/>
<sequence>MEKYGHVPRFLSPEDQRTNSRRSLLSRASRPLSSALQTGSSRRRFRKWRLRKAERLARPRATAPGSSELEELTAQVARVYNARLKAQRIWSEMEELAEHGVFLPPNMQGLTDEQIEELKLKDEWGEKCIPSGGSVFKKDDIGRRNGQAPNEKMKQVIKKTIEEAKAIISKKQVEANVCMTMEMVNDALDQLRGAVMIVYPMGLPPYDPIRMEFENKEDLSGTQAGLNVIKESEAQLWWAAKELRRTKKLSDYVGKNEKTKIIVKIQHRGQGAPAREPIISSEEQKQLMLYYHRRQEELKVPWDQWVFTRADTWGVHSSPRCLTWGSWGPCVLQDVAGGPSELQPHQGCGGPASVPLR</sequence>
<organism evidence="3 4">
    <name type="scientific">Bos indicus x Bos taurus</name>
    <name type="common">Hybrid cattle</name>
    <dbReference type="NCBI Taxonomy" id="30522"/>
    <lineage>
        <taxon>Eukaryota</taxon>
        <taxon>Metazoa</taxon>
        <taxon>Chordata</taxon>
        <taxon>Craniata</taxon>
        <taxon>Vertebrata</taxon>
        <taxon>Euteleostomi</taxon>
        <taxon>Mammalia</taxon>
        <taxon>Eutheria</taxon>
        <taxon>Laurasiatheria</taxon>
        <taxon>Artiodactyla</taxon>
        <taxon>Ruminantia</taxon>
        <taxon>Pecora</taxon>
        <taxon>Bovidae</taxon>
        <taxon>Bovinae</taxon>
        <taxon>Bos</taxon>
    </lineage>
</organism>
<reference evidence="3 4" key="1">
    <citation type="submission" date="2018-11" db="EMBL/GenBank/DDBJ databases">
        <title>Haplotype-resolved cattle genomes.</title>
        <authorList>
            <person name="Low W.Y."/>
            <person name="Tearle R."/>
            <person name="Bickhart D.M."/>
            <person name="Rosen B.D."/>
            <person name="Koren S."/>
            <person name="Rhie A."/>
            <person name="Hiendleder S."/>
            <person name="Phillippy A.M."/>
            <person name="Smith T.P.L."/>
            <person name="Williams J.L."/>
        </authorList>
    </citation>
    <scope>NUCLEOTIDE SEQUENCE [LARGE SCALE GENOMIC DNA]</scope>
</reference>
<feature type="compositionally biased region" description="Low complexity" evidence="2">
    <location>
        <begin position="21"/>
        <end position="36"/>
    </location>
</feature>
<dbReference type="AlphaFoldDB" id="A0A4W2H5D0"/>
<evidence type="ECO:0000256" key="1">
    <source>
        <dbReference type="ARBA" id="ARBA00009619"/>
    </source>
</evidence>
<dbReference type="Pfam" id="PF11069">
    <property type="entry name" value="CFAP298"/>
    <property type="match status" value="1"/>
</dbReference>
<dbReference type="PANTHER" id="PTHR13238:SF0">
    <property type="entry name" value="CILIA- AND FLAGELLA-ASSOCIATED PROTEIN 298"/>
    <property type="match status" value="1"/>
</dbReference>
<dbReference type="Proteomes" id="UP000429181">
    <property type="component" value="Chromosome 1"/>
</dbReference>
<dbReference type="Ensembl" id="ENSBIXT00005054150.1">
    <property type="protein sequence ID" value="ENSBIXP00005027121.1"/>
    <property type="gene ID" value="ENSBIXG00005001562.1"/>
</dbReference>
<dbReference type="GO" id="GO:0003352">
    <property type="term" value="P:regulation of cilium movement"/>
    <property type="evidence" value="ECO:0007669"/>
    <property type="project" value="InterPro"/>
</dbReference>
<gene>
    <name evidence="3" type="primary">SYNJ1</name>
</gene>
<evidence type="ECO:0000313" key="4">
    <source>
        <dbReference type="Proteomes" id="UP000429181"/>
    </source>
</evidence>
<feature type="region of interest" description="Disordered" evidence="2">
    <location>
        <begin position="1"/>
        <end position="40"/>
    </location>
</feature>
<dbReference type="InterPro" id="IPR021298">
    <property type="entry name" value="CFAP298"/>
</dbReference>
<comment type="similarity">
    <text evidence="1">Belongs to the CFAP298 family.</text>
</comment>
<evidence type="ECO:0000313" key="3">
    <source>
        <dbReference type="Ensembl" id="ENSBIXP00005027121.1"/>
    </source>
</evidence>
<name>A0A4W2H5D0_BOBOX</name>
<evidence type="ECO:0000256" key="2">
    <source>
        <dbReference type="SAM" id="MobiDB-lite"/>
    </source>
</evidence>
<accession>A0A4W2H5D0</accession>
<dbReference type="PANTHER" id="PTHR13238">
    <property type="entry name" value="PROTEIN C21ORF59"/>
    <property type="match status" value="1"/>
</dbReference>
<proteinExistence type="inferred from homology"/>
<protein>
    <submittedName>
        <fullName evidence="3">Synaptojanin 1</fullName>
    </submittedName>
</protein>